<reference evidence="2 3" key="1">
    <citation type="submission" date="2022-01" db="EMBL/GenBank/DDBJ databases">
        <title>A chromosomal length assembly of Cordylochernes scorpioides.</title>
        <authorList>
            <person name="Zeh D."/>
            <person name="Zeh J."/>
        </authorList>
    </citation>
    <scope>NUCLEOTIDE SEQUENCE [LARGE SCALE GENOMIC DNA]</scope>
    <source>
        <strain evidence="2">IN4F17</strain>
        <tissue evidence="2">Whole Body</tissue>
    </source>
</reference>
<dbReference type="EMBL" id="CP092867">
    <property type="protein sequence ID" value="UYV68025.1"/>
    <property type="molecule type" value="Genomic_DNA"/>
</dbReference>
<dbReference type="PANTHER" id="PTHR47835">
    <property type="entry name" value="HFM1, ATP DEPENDENT DNA HELICASE HOMOLOG"/>
    <property type="match status" value="1"/>
</dbReference>
<evidence type="ECO:0000313" key="2">
    <source>
        <dbReference type="EMBL" id="UYV68025.1"/>
    </source>
</evidence>
<evidence type="ECO:0000259" key="1">
    <source>
        <dbReference type="Pfam" id="PF00270"/>
    </source>
</evidence>
<dbReference type="Gene3D" id="3.40.50.300">
    <property type="entry name" value="P-loop containing nucleotide triphosphate hydrolases"/>
    <property type="match status" value="1"/>
</dbReference>
<proteinExistence type="predicted"/>
<dbReference type="InterPro" id="IPR027417">
    <property type="entry name" value="P-loop_NTPase"/>
</dbReference>
<keyword evidence="3" id="KW-1185">Reference proteome</keyword>
<dbReference type="PANTHER" id="PTHR47835:SF3">
    <property type="entry name" value="HELICASE FOR MEIOSIS 1"/>
    <property type="match status" value="1"/>
</dbReference>
<sequence>MASARCLWGSSSPANTMCDTDLLNLDPLPVQVLQNQEWESLYRFSHFNPIQTQVFHTFFHTDNNVLVGAPTGSGKTVMAELAFFRVFKHSPSTKVMVLCYLVVVWLVYDTGCLV</sequence>
<name>A0ABY6KLI9_9ARAC</name>
<dbReference type="SUPFAM" id="SSF52540">
    <property type="entry name" value="P-loop containing nucleoside triphosphate hydrolases"/>
    <property type="match status" value="1"/>
</dbReference>
<feature type="domain" description="DEAD/DEAH-box helicase" evidence="1">
    <location>
        <begin position="48"/>
        <end position="99"/>
    </location>
</feature>
<dbReference type="Pfam" id="PF00270">
    <property type="entry name" value="DEAD"/>
    <property type="match status" value="1"/>
</dbReference>
<evidence type="ECO:0000313" key="3">
    <source>
        <dbReference type="Proteomes" id="UP001235939"/>
    </source>
</evidence>
<accession>A0ABY6KLI9</accession>
<gene>
    <name evidence="2" type="ORF">LAZ67_5002847</name>
</gene>
<dbReference type="InterPro" id="IPR011545">
    <property type="entry name" value="DEAD/DEAH_box_helicase_dom"/>
</dbReference>
<dbReference type="InterPro" id="IPR052247">
    <property type="entry name" value="Meiotic_Crossover_Helicase"/>
</dbReference>
<protein>
    <submittedName>
        <fullName evidence="2">ASCC3</fullName>
    </submittedName>
</protein>
<dbReference type="Proteomes" id="UP001235939">
    <property type="component" value="Chromosome 05"/>
</dbReference>
<organism evidence="2 3">
    <name type="scientific">Cordylochernes scorpioides</name>
    <dbReference type="NCBI Taxonomy" id="51811"/>
    <lineage>
        <taxon>Eukaryota</taxon>
        <taxon>Metazoa</taxon>
        <taxon>Ecdysozoa</taxon>
        <taxon>Arthropoda</taxon>
        <taxon>Chelicerata</taxon>
        <taxon>Arachnida</taxon>
        <taxon>Pseudoscorpiones</taxon>
        <taxon>Cheliferoidea</taxon>
        <taxon>Chernetidae</taxon>
        <taxon>Cordylochernes</taxon>
    </lineage>
</organism>